<sequence>MRRLFLLGVIIVIVSLTGCTSLQDNNNGSELNTTKFLPTSTKLTNEDFIETPPIEKEHSDEVIVKEVPRQLKGSIEDDALRASILAELDTDKLNYKTNIVFSNKTGIS</sequence>
<accession>A0A167DPX2</accession>
<evidence type="ECO:0000313" key="1">
    <source>
        <dbReference type="EMBL" id="OAB74642.1"/>
    </source>
</evidence>
<gene>
    <name evidence="1" type="ORF">PNBC_11395</name>
</gene>
<dbReference type="RefSeq" id="WP_068658143.1">
    <property type="nucleotide sequence ID" value="NZ_CP017770.1"/>
</dbReference>
<dbReference type="EMBL" id="LSFN01000014">
    <property type="protein sequence ID" value="OAB74642.1"/>
    <property type="molecule type" value="Genomic_DNA"/>
</dbReference>
<dbReference type="OrthoDB" id="2639941at2"/>
<proteinExistence type="predicted"/>
<reference evidence="1 2" key="1">
    <citation type="submission" date="2016-02" db="EMBL/GenBank/DDBJ databases">
        <title>Paenibacillus sp. LPB0068, isolated from Crassostrea gigas.</title>
        <authorList>
            <person name="Shin S.-K."/>
            <person name="Yi H."/>
        </authorList>
    </citation>
    <scope>NUCLEOTIDE SEQUENCE [LARGE SCALE GENOMIC DNA]</scope>
    <source>
        <strain evidence="1 2">LPB0068</strain>
    </source>
</reference>
<keyword evidence="2" id="KW-1185">Reference proteome</keyword>
<comment type="caution">
    <text evidence="1">The sequence shown here is derived from an EMBL/GenBank/DDBJ whole genome shotgun (WGS) entry which is preliminary data.</text>
</comment>
<dbReference type="PROSITE" id="PS51257">
    <property type="entry name" value="PROKAR_LIPOPROTEIN"/>
    <property type="match status" value="1"/>
</dbReference>
<dbReference type="KEGG" id="pcx:LPB68_02565"/>
<dbReference type="Proteomes" id="UP000077134">
    <property type="component" value="Unassembled WGS sequence"/>
</dbReference>
<name>A0A167DPX2_9BACL</name>
<evidence type="ECO:0000313" key="2">
    <source>
        <dbReference type="Proteomes" id="UP000077134"/>
    </source>
</evidence>
<organism evidence="1 2">
    <name type="scientific">Paenibacillus crassostreae</name>
    <dbReference type="NCBI Taxonomy" id="1763538"/>
    <lineage>
        <taxon>Bacteria</taxon>
        <taxon>Bacillati</taxon>
        <taxon>Bacillota</taxon>
        <taxon>Bacilli</taxon>
        <taxon>Bacillales</taxon>
        <taxon>Paenibacillaceae</taxon>
        <taxon>Paenibacillus</taxon>
    </lineage>
</organism>
<dbReference type="AlphaFoldDB" id="A0A167DPX2"/>
<protein>
    <submittedName>
        <fullName evidence="1">Uncharacterized protein</fullName>
    </submittedName>
</protein>